<comment type="similarity">
    <text evidence="1">Belongs to the choline/ethanolamine kinase family.</text>
</comment>
<accession>A0A8H5H6C4</accession>
<dbReference type="GO" id="GO:0005737">
    <property type="term" value="C:cytoplasm"/>
    <property type="evidence" value="ECO:0007669"/>
    <property type="project" value="TreeGrafter"/>
</dbReference>
<dbReference type="Gene3D" id="3.30.200.20">
    <property type="entry name" value="Phosphorylase Kinase, domain 1"/>
    <property type="match status" value="1"/>
</dbReference>
<dbReference type="SUPFAM" id="SSF56112">
    <property type="entry name" value="Protein kinase-like (PK-like)"/>
    <property type="match status" value="1"/>
</dbReference>
<dbReference type="CDD" id="cd05157">
    <property type="entry name" value="ETNK_euk"/>
    <property type="match status" value="1"/>
</dbReference>
<dbReference type="PANTHER" id="PTHR22603">
    <property type="entry name" value="CHOLINE/ETHANOALAMINE KINASE"/>
    <property type="match status" value="1"/>
</dbReference>
<dbReference type="GO" id="GO:0006646">
    <property type="term" value="P:phosphatidylethanolamine biosynthetic process"/>
    <property type="evidence" value="ECO:0007669"/>
    <property type="project" value="TreeGrafter"/>
</dbReference>
<dbReference type="EMBL" id="JAACJP010000023">
    <property type="protein sequence ID" value="KAF5377584.1"/>
    <property type="molecule type" value="Genomic_DNA"/>
</dbReference>
<protein>
    <recommendedName>
        <fullName evidence="4">Choline kinase</fullName>
    </recommendedName>
</protein>
<reference evidence="2 3" key="1">
    <citation type="journal article" date="2020" name="ISME J.">
        <title>Uncovering the hidden diversity of litter-decomposition mechanisms in mushroom-forming fungi.</title>
        <authorList>
            <person name="Floudas D."/>
            <person name="Bentzer J."/>
            <person name="Ahren D."/>
            <person name="Johansson T."/>
            <person name="Persson P."/>
            <person name="Tunlid A."/>
        </authorList>
    </citation>
    <scope>NUCLEOTIDE SEQUENCE [LARGE SCALE GENOMIC DNA]</scope>
    <source>
        <strain evidence="2 3">CBS 661.87</strain>
    </source>
</reference>
<dbReference type="Proteomes" id="UP000565441">
    <property type="component" value="Unassembled WGS sequence"/>
</dbReference>
<sequence>MTSPLLTPMISATPSPASFSIGPPQITRSLSTASLHALTDILSASPSTSSVQLPEGVVEVVREEGLRHANVKLEARQYKTREFALQLLECLRSLRVPFWSTAEIAPGNIKIHKVSGSLTNAVFFVSYPSVRKSRTVLLRIYGFSSASLISRPRELHTLHILSSQYRIGPRVYGTFENGRIEEYFESTTLTSSDIRDPTISRWIGARMAELHSVDIEVIENTSPQTRGEGNGWEIGAKKNVLSWLGPAEEVLALPSVNDTIRAEIDLQTFKREWNKYLDWLSTVDDVHNGSRRVFAHNDAQYGNLLRLQHPKDFVDEHRQLIVVDFEYASPNPASFDIANHFHEWTANYHSSTPHLLDPSRYPTYEERRNFYTAYLGHTAISGEYPTLDDGEHELQLVNLDKQVHYWSAASHGMWAIWGIVQAREDLERNVEEPEFDYISYAICRMAAFRREIRALGI</sequence>
<name>A0A8H5H6C4_9AGAR</name>
<evidence type="ECO:0000256" key="1">
    <source>
        <dbReference type="ARBA" id="ARBA00038211"/>
    </source>
</evidence>
<dbReference type="Pfam" id="PF01633">
    <property type="entry name" value="Choline_kinase"/>
    <property type="match status" value="1"/>
</dbReference>
<dbReference type="OrthoDB" id="10267235at2759"/>
<keyword evidence="3" id="KW-1185">Reference proteome</keyword>
<dbReference type="GO" id="GO:0004103">
    <property type="term" value="F:choline kinase activity"/>
    <property type="evidence" value="ECO:0007669"/>
    <property type="project" value="TreeGrafter"/>
</dbReference>
<proteinExistence type="inferred from homology"/>
<dbReference type="PANTHER" id="PTHR22603:SF93">
    <property type="entry name" value="RE24176P"/>
    <property type="match status" value="1"/>
</dbReference>
<evidence type="ECO:0000313" key="3">
    <source>
        <dbReference type="Proteomes" id="UP000565441"/>
    </source>
</evidence>
<organism evidence="2 3">
    <name type="scientific">Tricholomella constricta</name>
    <dbReference type="NCBI Taxonomy" id="117010"/>
    <lineage>
        <taxon>Eukaryota</taxon>
        <taxon>Fungi</taxon>
        <taxon>Dikarya</taxon>
        <taxon>Basidiomycota</taxon>
        <taxon>Agaricomycotina</taxon>
        <taxon>Agaricomycetes</taxon>
        <taxon>Agaricomycetidae</taxon>
        <taxon>Agaricales</taxon>
        <taxon>Tricholomatineae</taxon>
        <taxon>Lyophyllaceae</taxon>
        <taxon>Tricholomella</taxon>
    </lineage>
</organism>
<comment type="caution">
    <text evidence="2">The sequence shown here is derived from an EMBL/GenBank/DDBJ whole genome shotgun (WGS) entry which is preliminary data.</text>
</comment>
<dbReference type="AlphaFoldDB" id="A0A8H5H6C4"/>
<evidence type="ECO:0000313" key="2">
    <source>
        <dbReference type="EMBL" id="KAF5377584.1"/>
    </source>
</evidence>
<evidence type="ECO:0008006" key="4">
    <source>
        <dbReference type="Google" id="ProtNLM"/>
    </source>
</evidence>
<gene>
    <name evidence="2" type="ORF">D9615_005143</name>
</gene>
<dbReference type="Gene3D" id="3.90.1200.10">
    <property type="match status" value="1"/>
</dbReference>
<dbReference type="GO" id="GO:0004305">
    <property type="term" value="F:ethanolamine kinase activity"/>
    <property type="evidence" value="ECO:0007669"/>
    <property type="project" value="TreeGrafter"/>
</dbReference>
<dbReference type="InterPro" id="IPR011009">
    <property type="entry name" value="Kinase-like_dom_sf"/>
</dbReference>